<feature type="transmembrane region" description="Helical" evidence="1">
    <location>
        <begin position="226"/>
        <end position="253"/>
    </location>
</feature>
<proteinExistence type="predicted"/>
<feature type="transmembrane region" description="Helical" evidence="1">
    <location>
        <begin position="163"/>
        <end position="184"/>
    </location>
</feature>
<dbReference type="GeneID" id="92353094"/>
<keyword evidence="1" id="KW-0472">Membrane</keyword>
<dbReference type="InterPro" id="IPR020846">
    <property type="entry name" value="MFS_dom"/>
</dbReference>
<feature type="transmembrane region" description="Helical" evidence="1">
    <location>
        <begin position="265"/>
        <end position="284"/>
    </location>
</feature>
<feature type="transmembrane region" description="Helical" evidence="1">
    <location>
        <begin position="359"/>
        <end position="375"/>
    </location>
</feature>
<dbReference type="InterPro" id="IPR036259">
    <property type="entry name" value="MFS_trans_sf"/>
</dbReference>
<sequence length="386" mass="43384">MKIRELTILAIIIFTITFSIRASNNMLITTVPLIAKYYFHFSAFSVGLVSSIASIFSFISSFFINSKLSASLRSKLMKTSSILYAITFLLFYFVNPFLIWIFTAIAGFSMGIIFPNIITFAGSIGDQRSRERMISLYTASLSLSLIVSPGLESLILSKYSLTQAFIFFSAFSFLVPIISFKIKFEDDRVKEKNSNLTILKSPAFLASLFNNLMYDIPFGMIETFGAIYAITLFHANYSLSTLLFTLYFLTSFISRGLFTVRPAKNILRIILLNVGSTIVGLFLASISYNLYMYILSLLILGIPHGLTYPSSLILLSRNFKDERERSIANSYFSGILIGLGGVIPIIMGYSIEEIGLRESFTLLAIVSLILFFIMLREYNKISVINQ</sequence>
<dbReference type="InterPro" id="IPR011701">
    <property type="entry name" value="MFS"/>
</dbReference>
<evidence type="ECO:0000259" key="2">
    <source>
        <dbReference type="PROSITE" id="PS50850"/>
    </source>
</evidence>
<accession>A0AAT9GN22</accession>
<feature type="transmembrane region" description="Helical" evidence="1">
    <location>
        <begin position="134"/>
        <end position="151"/>
    </location>
</feature>
<dbReference type="SUPFAM" id="SSF103473">
    <property type="entry name" value="MFS general substrate transporter"/>
    <property type="match status" value="1"/>
</dbReference>
<feature type="transmembrane region" description="Helical" evidence="1">
    <location>
        <begin position="38"/>
        <end position="64"/>
    </location>
</feature>
<dbReference type="KEGG" id="sjv:SJAV_01600"/>
<feature type="transmembrane region" description="Helical" evidence="1">
    <location>
        <begin position="327"/>
        <end position="347"/>
    </location>
</feature>
<keyword evidence="1" id="KW-1133">Transmembrane helix</keyword>
<dbReference type="RefSeq" id="WP_369610459.1">
    <property type="nucleotide sequence ID" value="NZ_AP031322.1"/>
</dbReference>
<feature type="transmembrane region" description="Helical" evidence="1">
    <location>
        <begin position="100"/>
        <end position="122"/>
    </location>
</feature>
<dbReference type="PANTHER" id="PTHR23531:SF1">
    <property type="entry name" value="QUINOLENE RESISTANCE PROTEIN NORA"/>
    <property type="match status" value="1"/>
</dbReference>
<keyword evidence="1" id="KW-0812">Transmembrane</keyword>
<reference evidence="3" key="1">
    <citation type="submission" date="2024-03" db="EMBL/GenBank/DDBJ databases">
        <title>Complete genome sequence of Sulfurisphaera javensis strain KD-1.</title>
        <authorList>
            <person name="Sakai H."/>
            <person name="Nur N."/>
            <person name="Suwanto A."/>
            <person name="Kurosawa N."/>
        </authorList>
    </citation>
    <scope>NUCLEOTIDE SEQUENCE</scope>
    <source>
        <strain evidence="3">KD-1</strain>
    </source>
</reference>
<feature type="transmembrane region" description="Helical" evidence="1">
    <location>
        <begin position="76"/>
        <end position="94"/>
    </location>
</feature>
<evidence type="ECO:0000256" key="1">
    <source>
        <dbReference type="SAM" id="Phobius"/>
    </source>
</evidence>
<evidence type="ECO:0000313" key="3">
    <source>
        <dbReference type="EMBL" id="BFH72216.1"/>
    </source>
</evidence>
<dbReference type="AlphaFoldDB" id="A0AAT9GN22"/>
<protein>
    <submittedName>
        <fullName evidence="3">MFS transporter</fullName>
    </submittedName>
</protein>
<dbReference type="Gene3D" id="1.20.1250.20">
    <property type="entry name" value="MFS general substrate transporter like domains"/>
    <property type="match status" value="1"/>
</dbReference>
<feature type="transmembrane region" description="Helical" evidence="1">
    <location>
        <begin position="290"/>
        <end position="315"/>
    </location>
</feature>
<feature type="domain" description="Major facilitator superfamily (MFS) profile" evidence="2">
    <location>
        <begin position="195"/>
        <end position="386"/>
    </location>
</feature>
<organism evidence="3">
    <name type="scientific">Sulfurisphaera javensis</name>
    <dbReference type="NCBI Taxonomy" id="2049879"/>
    <lineage>
        <taxon>Archaea</taxon>
        <taxon>Thermoproteota</taxon>
        <taxon>Thermoprotei</taxon>
        <taxon>Sulfolobales</taxon>
        <taxon>Sulfolobaceae</taxon>
        <taxon>Sulfurisphaera</taxon>
    </lineage>
</organism>
<dbReference type="PANTHER" id="PTHR23531">
    <property type="entry name" value="QUINOLENE RESISTANCE PROTEIN NORA"/>
    <property type="match status" value="1"/>
</dbReference>
<dbReference type="EMBL" id="AP031322">
    <property type="protein sequence ID" value="BFH72216.1"/>
    <property type="molecule type" value="Genomic_DNA"/>
</dbReference>
<dbReference type="GO" id="GO:0022857">
    <property type="term" value="F:transmembrane transporter activity"/>
    <property type="evidence" value="ECO:0007669"/>
    <property type="project" value="InterPro"/>
</dbReference>
<dbReference type="PROSITE" id="PS50850">
    <property type="entry name" value="MFS"/>
    <property type="match status" value="1"/>
</dbReference>
<gene>
    <name evidence="3" type="ORF">SJAV_01600</name>
</gene>
<dbReference type="InterPro" id="IPR052714">
    <property type="entry name" value="MFS_Exporter"/>
</dbReference>
<dbReference type="Pfam" id="PF07690">
    <property type="entry name" value="MFS_1"/>
    <property type="match status" value="1"/>
</dbReference>
<name>A0AAT9GN22_9CREN</name>